<evidence type="ECO:0000256" key="6">
    <source>
        <dbReference type="SAM" id="SignalP"/>
    </source>
</evidence>
<evidence type="ECO:0000256" key="1">
    <source>
        <dbReference type="ARBA" id="ARBA00009743"/>
    </source>
</evidence>
<dbReference type="InterPro" id="IPR013780">
    <property type="entry name" value="Glyco_hydro_b"/>
</dbReference>
<dbReference type="GO" id="GO:0004557">
    <property type="term" value="F:alpha-galactosidase activity"/>
    <property type="evidence" value="ECO:0007669"/>
    <property type="project" value="UniProtKB-EC"/>
</dbReference>
<dbReference type="InterPro" id="IPR041233">
    <property type="entry name" value="Melibiase_C"/>
</dbReference>
<dbReference type="SUPFAM" id="SSF51445">
    <property type="entry name" value="(Trans)glycosidases"/>
    <property type="match status" value="1"/>
</dbReference>
<dbReference type="Gene3D" id="2.60.40.1180">
    <property type="entry name" value="Golgi alpha-mannosidase II"/>
    <property type="match status" value="1"/>
</dbReference>
<evidence type="ECO:0000259" key="7">
    <source>
        <dbReference type="Pfam" id="PF17801"/>
    </source>
</evidence>
<feature type="chain" id="PRO_5021789794" description="Alpha-galactosidase" evidence="6">
    <location>
        <begin position="24"/>
        <end position="402"/>
    </location>
</feature>
<dbReference type="InterPro" id="IPR013785">
    <property type="entry name" value="Aldolase_TIM"/>
</dbReference>
<evidence type="ECO:0000256" key="4">
    <source>
        <dbReference type="ARBA" id="ARBA00023295"/>
    </source>
</evidence>
<dbReference type="InterPro" id="IPR017853">
    <property type="entry name" value="GH"/>
</dbReference>
<dbReference type="FunFam" id="3.20.20.70:FF:000197">
    <property type="entry name" value="Alpha-galactosidase"/>
    <property type="match status" value="1"/>
</dbReference>
<keyword evidence="4 5" id="KW-0326">Glycosidase</keyword>
<accession>A0A563EKG3</accession>
<dbReference type="Pfam" id="PF17801">
    <property type="entry name" value="Melibiase_C"/>
    <property type="match status" value="1"/>
</dbReference>
<feature type="signal peptide" evidence="6">
    <location>
        <begin position="1"/>
        <end position="23"/>
    </location>
</feature>
<dbReference type="InterPro" id="IPR002241">
    <property type="entry name" value="Glyco_hydro_27"/>
</dbReference>
<organism evidence="8 9">
    <name type="scientific">Lentzea tibetensis</name>
    <dbReference type="NCBI Taxonomy" id="2591470"/>
    <lineage>
        <taxon>Bacteria</taxon>
        <taxon>Bacillati</taxon>
        <taxon>Actinomycetota</taxon>
        <taxon>Actinomycetes</taxon>
        <taxon>Pseudonocardiales</taxon>
        <taxon>Pseudonocardiaceae</taxon>
        <taxon>Lentzea</taxon>
    </lineage>
</organism>
<evidence type="ECO:0000313" key="9">
    <source>
        <dbReference type="Proteomes" id="UP000316639"/>
    </source>
</evidence>
<dbReference type="EC" id="3.2.1.22" evidence="5"/>
<keyword evidence="3 5" id="KW-0378">Hydrolase</keyword>
<reference evidence="8 9" key="1">
    <citation type="submission" date="2019-07" db="EMBL/GenBank/DDBJ databases">
        <title>Lentzea xizangensis sp. nov., isolated from Qinghai-Tibetan Plateau Soils.</title>
        <authorList>
            <person name="Huang J."/>
        </authorList>
    </citation>
    <scope>NUCLEOTIDE SEQUENCE [LARGE SCALE GENOMIC DNA]</scope>
    <source>
        <strain evidence="8 9">FXJ1.1311</strain>
    </source>
</reference>
<evidence type="ECO:0000256" key="5">
    <source>
        <dbReference type="RuleBase" id="RU361168"/>
    </source>
</evidence>
<protein>
    <recommendedName>
        <fullName evidence="5">Alpha-galactosidase</fullName>
        <ecNumber evidence="5">3.2.1.22</ecNumber>
    </recommendedName>
    <alternativeName>
        <fullName evidence="5">Melibiase</fullName>
    </alternativeName>
</protein>
<keyword evidence="2 6" id="KW-0732">Signal</keyword>
<keyword evidence="5" id="KW-1015">Disulfide bond</keyword>
<dbReference type="CDD" id="cd14792">
    <property type="entry name" value="GH27"/>
    <property type="match status" value="1"/>
</dbReference>
<comment type="caution">
    <text evidence="8">The sequence shown here is derived from an EMBL/GenBank/DDBJ whole genome shotgun (WGS) entry which is preliminary data.</text>
</comment>
<dbReference type="SUPFAM" id="SSF51011">
    <property type="entry name" value="Glycosyl hydrolase domain"/>
    <property type="match status" value="1"/>
</dbReference>
<evidence type="ECO:0000313" key="8">
    <source>
        <dbReference type="EMBL" id="TWP47512.1"/>
    </source>
</evidence>
<proteinExistence type="inferred from homology"/>
<dbReference type="AlphaFoldDB" id="A0A563EKG3"/>
<dbReference type="PRINTS" id="PR00740">
    <property type="entry name" value="GLHYDRLASE27"/>
</dbReference>
<dbReference type="Pfam" id="PF16499">
    <property type="entry name" value="Melibiase_2"/>
    <property type="match status" value="1"/>
</dbReference>
<gene>
    <name evidence="8" type="ORF">FKR81_31610</name>
</gene>
<feature type="domain" description="Alpha galactosidase C-terminal" evidence="7">
    <location>
        <begin position="324"/>
        <end position="398"/>
    </location>
</feature>
<dbReference type="Proteomes" id="UP000316639">
    <property type="component" value="Unassembled WGS sequence"/>
</dbReference>
<evidence type="ECO:0000256" key="2">
    <source>
        <dbReference type="ARBA" id="ARBA00022729"/>
    </source>
</evidence>
<evidence type="ECO:0000256" key="3">
    <source>
        <dbReference type="ARBA" id="ARBA00022801"/>
    </source>
</evidence>
<keyword evidence="9" id="KW-1185">Reference proteome</keyword>
<dbReference type="GO" id="GO:0005975">
    <property type="term" value="P:carbohydrate metabolic process"/>
    <property type="evidence" value="ECO:0007669"/>
    <property type="project" value="InterPro"/>
</dbReference>
<comment type="similarity">
    <text evidence="1 5">Belongs to the glycosyl hydrolase 27 family.</text>
</comment>
<dbReference type="OrthoDB" id="9807519at2"/>
<name>A0A563EKG3_9PSEU</name>
<dbReference type="RefSeq" id="WP_146357551.1">
    <property type="nucleotide sequence ID" value="NZ_VOBR01000025.1"/>
</dbReference>
<dbReference type="PANTHER" id="PTHR11452:SF75">
    <property type="entry name" value="ALPHA-GALACTOSIDASE MEL1"/>
    <property type="match status" value="1"/>
</dbReference>
<comment type="catalytic activity">
    <reaction evidence="5">
        <text>Hydrolysis of terminal, non-reducing alpha-D-galactose residues in alpha-D-galactosides, including galactose oligosaccharides, galactomannans and galactolipids.</text>
        <dbReference type="EC" id="3.2.1.22"/>
    </reaction>
</comment>
<dbReference type="PANTHER" id="PTHR11452">
    <property type="entry name" value="ALPHA-GALACTOSIDASE/ALPHA-N-ACETYLGALACTOSAMINIDASE"/>
    <property type="match status" value="1"/>
</dbReference>
<dbReference type="Gene3D" id="3.20.20.70">
    <property type="entry name" value="Aldolase class I"/>
    <property type="match status" value="1"/>
</dbReference>
<dbReference type="EMBL" id="VOBR01000025">
    <property type="protein sequence ID" value="TWP47512.1"/>
    <property type="molecule type" value="Genomic_DNA"/>
</dbReference>
<sequence>MMRALAVLVLLAGGMSVASPASALENGLARTPPMGFNNWNAVRCNVNEAFMKKTADFIHTRKINGKTLQELGYSYINIDDCWALPKRAADGNLVVNKEKFPSGIDGMASYVHAQGLKLGVYADSGSRTCDKAGFPGSFGFEKIDALQWAKWKVDLMKYDNCNQPADDNFDRTVARYKAMGDALLAAEKQTGQKILYSICQKGDRGISPFPWSPEVGNIWRTTSDIRPNWARVKQLTAKNIPLHKYAKPGAFNDPDMLEIGNGELTQTEEQTQMSMWSIMASPLLIGTDLTKASEADLQILANPDAIAVNQDPLGKQGEQVSNKGGLRVLSKPLKNGDTAIALYNETDAAATISTNAAQAGLLSVARYEVTDLWTKKVTTTSGTISAKVPAHGTVLYRVRAVG</sequence>